<reference evidence="2" key="1">
    <citation type="journal article" date="2019" name="Int. J. Syst. Evol. Microbiol.">
        <title>The Global Catalogue of Microorganisms (GCM) 10K type strain sequencing project: providing services to taxonomists for standard genome sequencing and annotation.</title>
        <authorList>
            <consortium name="The Broad Institute Genomics Platform"/>
            <consortium name="The Broad Institute Genome Sequencing Center for Infectious Disease"/>
            <person name="Wu L."/>
            <person name="Ma J."/>
        </authorList>
    </citation>
    <scope>NUCLEOTIDE SEQUENCE [LARGE SCALE GENOMIC DNA]</scope>
    <source>
        <strain evidence="2">KCTC 23984</strain>
    </source>
</reference>
<accession>A0ABW6BWW6</accession>
<proteinExistence type="predicted"/>
<evidence type="ECO:0000313" key="1">
    <source>
        <dbReference type="EMBL" id="MFD3001517.1"/>
    </source>
</evidence>
<keyword evidence="2" id="KW-1185">Reference proteome</keyword>
<evidence type="ECO:0008006" key="3">
    <source>
        <dbReference type="Google" id="ProtNLM"/>
    </source>
</evidence>
<dbReference type="EMBL" id="JBHUOX010000010">
    <property type="protein sequence ID" value="MFD3001517.1"/>
    <property type="molecule type" value="Genomic_DNA"/>
</dbReference>
<organism evidence="1 2">
    <name type="scientific">Pontibacter toksunensis</name>
    <dbReference type="NCBI Taxonomy" id="1332631"/>
    <lineage>
        <taxon>Bacteria</taxon>
        <taxon>Pseudomonadati</taxon>
        <taxon>Bacteroidota</taxon>
        <taxon>Cytophagia</taxon>
        <taxon>Cytophagales</taxon>
        <taxon>Hymenobacteraceae</taxon>
        <taxon>Pontibacter</taxon>
    </lineage>
</organism>
<evidence type="ECO:0000313" key="2">
    <source>
        <dbReference type="Proteomes" id="UP001597641"/>
    </source>
</evidence>
<name>A0ABW6BWW6_9BACT</name>
<dbReference type="Proteomes" id="UP001597641">
    <property type="component" value="Unassembled WGS sequence"/>
</dbReference>
<dbReference type="RefSeq" id="WP_377485694.1">
    <property type="nucleotide sequence ID" value="NZ_JBHUOX010000010.1"/>
</dbReference>
<sequence>MDNTTQTMPILIELDNETRSKQLDRAAVWFNNVLLTQASYRKLVSDTVEKIDEPHIKQYLAEIAMRAETHEEIIRGKLFSAIDREPSDVRSLLGTMAGKAREALGDMIALTGGARGPWQDLHQVYLSNYNSLGAISVAEQLGLALGIPEVAHITFQLIADKSTDQLLLQECVLEMCSMSILYHERF</sequence>
<protein>
    <recommendedName>
        <fullName evidence="3">Ferritin-like metal-binding protein YciE</fullName>
    </recommendedName>
</protein>
<comment type="caution">
    <text evidence="1">The sequence shown here is derived from an EMBL/GenBank/DDBJ whole genome shotgun (WGS) entry which is preliminary data.</text>
</comment>
<gene>
    <name evidence="1" type="ORF">ACFS7Z_14195</name>
</gene>